<organism evidence="2 3">
    <name type="scientific">Roseateles aquatilis</name>
    <dbReference type="NCBI Taxonomy" id="431061"/>
    <lineage>
        <taxon>Bacteria</taxon>
        <taxon>Pseudomonadati</taxon>
        <taxon>Pseudomonadota</taxon>
        <taxon>Betaproteobacteria</taxon>
        <taxon>Burkholderiales</taxon>
        <taxon>Sphaerotilaceae</taxon>
        <taxon>Roseateles</taxon>
    </lineage>
</organism>
<dbReference type="SUPFAM" id="SSF54593">
    <property type="entry name" value="Glyoxalase/Bleomycin resistance protein/Dihydroxybiphenyl dioxygenase"/>
    <property type="match status" value="1"/>
</dbReference>
<dbReference type="PANTHER" id="PTHR36503">
    <property type="entry name" value="BLR2520 PROTEIN"/>
    <property type="match status" value="1"/>
</dbReference>
<dbReference type="RefSeq" id="WP_088387118.1">
    <property type="nucleotide sequence ID" value="NZ_NIOF01000013.1"/>
</dbReference>
<gene>
    <name evidence="2" type="ORF">CDN99_22280</name>
</gene>
<accession>A0A2D0AM12</accession>
<comment type="caution">
    <text evidence="2">The sequence shown here is derived from an EMBL/GenBank/DDBJ whole genome shotgun (WGS) entry which is preliminary data.</text>
</comment>
<protein>
    <submittedName>
        <fullName evidence="2">Glyoxalase/bleomycin resistance/extradiol dioxygenase family protein</fullName>
    </submittedName>
</protein>
<evidence type="ECO:0000313" key="3">
    <source>
        <dbReference type="Proteomes" id="UP000197468"/>
    </source>
</evidence>
<keyword evidence="2" id="KW-0223">Dioxygenase</keyword>
<feature type="domain" description="VOC" evidence="1">
    <location>
        <begin position="4"/>
        <end position="128"/>
    </location>
</feature>
<evidence type="ECO:0000259" key="1">
    <source>
        <dbReference type="PROSITE" id="PS51819"/>
    </source>
</evidence>
<dbReference type="PROSITE" id="PS51819">
    <property type="entry name" value="VOC"/>
    <property type="match status" value="1"/>
</dbReference>
<sequence>MRHQQIFVNLPVKDIERTRRFYSAMGYEFNPQFSNEQALSMIISDDIYAMLLVESFFQTFTPRAISDAHASTEVLTCLSCESRAQVDELIAKAVAAGGTVPREPQDMGFMYSQAYADPDGHMWELMYMDITQFPGA</sequence>
<dbReference type="GO" id="GO:0051213">
    <property type="term" value="F:dioxygenase activity"/>
    <property type="evidence" value="ECO:0007669"/>
    <property type="project" value="UniProtKB-KW"/>
</dbReference>
<keyword evidence="2" id="KW-0560">Oxidoreductase</keyword>
<dbReference type="OrthoDB" id="4265398at2"/>
<dbReference type="EMBL" id="NIOF01000013">
    <property type="protein sequence ID" value="OWQ85271.1"/>
    <property type="molecule type" value="Genomic_DNA"/>
</dbReference>
<dbReference type="InterPro" id="IPR037523">
    <property type="entry name" value="VOC_core"/>
</dbReference>
<evidence type="ECO:0000313" key="2">
    <source>
        <dbReference type="EMBL" id="OWQ85271.1"/>
    </source>
</evidence>
<dbReference type="Pfam" id="PF00903">
    <property type="entry name" value="Glyoxalase"/>
    <property type="match status" value="1"/>
</dbReference>
<reference evidence="2 3" key="1">
    <citation type="journal article" date="2008" name="Int. J. Syst. Evol. Microbiol.">
        <title>Description of Roseateles aquatilis sp. nov. and Roseateles terrae sp. nov., in the class Betaproteobacteria, and emended description of the genus Roseateles.</title>
        <authorList>
            <person name="Gomila M."/>
            <person name="Bowien B."/>
            <person name="Falsen E."/>
            <person name="Moore E.R."/>
            <person name="Lalucat J."/>
        </authorList>
    </citation>
    <scope>NUCLEOTIDE SEQUENCE [LARGE SCALE GENOMIC DNA]</scope>
    <source>
        <strain evidence="2 3">CCUG 48205</strain>
    </source>
</reference>
<dbReference type="Proteomes" id="UP000197468">
    <property type="component" value="Unassembled WGS sequence"/>
</dbReference>
<proteinExistence type="predicted"/>
<dbReference type="AlphaFoldDB" id="A0A2D0AM12"/>
<dbReference type="PANTHER" id="PTHR36503:SF2">
    <property type="entry name" value="BLR2408 PROTEIN"/>
    <property type="match status" value="1"/>
</dbReference>
<dbReference type="CDD" id="cd09012">
    <property type="entry name" value="VOC_like"/>
    <property type="match status" value="1"/>
</dbReference>
<dbReference type="InterPro" id="IPR004360">
    <property type="entry name" value="Glyas_Fos-R_dOase_dom"/>
</dbReference>
<keyword evidence="3" id="KW-1185">Reference proteome</keyword>
<dbReference type="Gene3D" id="3.10.180.10">
    <property type="entry name" value="2,3-Dihydroxybiphenyl 1,2-Dioxygenase, domain 1"/>
    <property type="match status" value="1"/>
</dbReference>
<dbReference type="InterPro" id="IPR029068">
    <property type="entry name" value="Glyas_Bleomycin-R_OHBP_Dase"/>
</dbReference>
<name>A0A2D0AM12_9BURK</name>